<evidence type="ECO:0000256" key="1">
    <source>
        <dbReference type="ARBA" id="ARBA00004911"/>
    </source>
</evidence>
<evidence type="ECO:0000256" key="4">
    <source>
        <dbReference type="ARBA" id="ARBA00023066"/>
    </source>
</evidence>
<dbReference type="Gramene" id="OE9A095498T1">
    <property type="protein sequence ID" value="OE9A095498C1"/>
    <property type="gene ID" value="OE9A095498"/>
</dbReference>
<evidence type="ECO:0000313" key="7">
    <source>
        <dbReference type="Proteomes" id="UP000594638"/>
    </source>
</evidence>
<dbReference type="InterPro" id="IPR016067">
    <property type="entry name" value="S-AdoMet_deCO2ase_core"/>
</dbReference>
<dbReference type="Pfam" id="PF01536">
    <property type="entry name" value="SAM_decarbox"/>
    <property type="match status" value="1"/>
</dbReference>
<dbReference type="GO" id="GO:0006597">
    <property type="term" value="P:spermine biosynthetic process"/>
    <property type="evidence" value="ECO:0007669"/>
    <property type="project" value="TreeGrafter"/>
</dbReference>
<sequence length="134" mass="15259">MTGLDRAMAFMFYKSDSSSAALMTNSSGIRKILPKSKIYDFEFESYGYSMNSIEDDAISNIHVTYNLKEVNLSQLIERVLVCFHPKEFSIAVHVDIVEMLFDNIYSYDVKGYSINLECYEDLGLGGAVVYRKFA</sequence>
<dbReference type="PANTHER" id="PTHR11570:SF33">
    <property type="entry name" value="ADENOSYLMETHIONINE DECARBOXYLASE"/>
    <property type="match status" value="1"/>
</dbReference>
<protein>
    <submittedName>
        <fullName evidence="6">S-adenosylmethionine decarboxylase proenzyme-like</fullName>
    </submittedName>
</protein>
<comment type="caution">
    <text evidence="6">The sequence shown here is derived from an EMBL/GenBank/DDBJ whole genome shotgun (WGS) entry which is preliminary data.</text>
</comment>
<dbReference type="PANTHER" id="PTHR11570">
    <property type="entry name" value="S-ADENOSYLMETHIONINE DECARBOXYLASE"/>
    <property type="match status" value="1"/>
</dbReference>
<dbReference type="EMBL" id="CACTIH010003977">
    <property type="protein sequence ID" value="CAA2988195.1"/>
    <property type="molecule type" value="Genomic_DNA"/>
</dbReference>
<dbReference type="SUPFAM" id="SSF56276">
    <property type="entry name" value="S-adenosylmethionine decarboxylase"/>
    <property type="match status" value="1"/>
</dbReference>
<reference evidence="6 7" key="1">
    <citation type="submission" date="2019-12" db="EMBL/GenBank/DDBJ databases">
        <authorList>
            <person name="Alioto T."/>
            <person name="Alioto T."/>
            <person name="Gomez Garrido J."/>
        </authorList>
    </citation>
    <scope>NUCLEOTIDE SEQUENCE [LARGE SCALE GENOMIC DNA]</scope>
</reference>
<comment type="pathway">
    <text evidence="1">Amine and polyamine biosynthesis; S-adenosylmethioninamine biosynthesis; S-adenosylmethioninamine from S-adenosyl-L-methionine: step 1/1.</text>
</comment>
<keyword evidence="7" id="KW-1185">Reference proteome</keyword>
<keyword evidence="3" id="KW-0068">Autocatalytic cleavage</keyword>
<proteinExistence type="inferred from homology"/>
<dbReference type="GO" id="GO:0008295">
    <property type="term" value="P:spermidine biosynthetic process"/>
    <property type="evidence" value="ECO:0007669"/>
    <property type="project" value="UniProtKB-KW"/>
</dbReference>
<dbReference type="Gene3D" id="3.60.90.10">
    <property type="entry name" value="S-adenosylmethionine decarboxylase"/>
    <property type="match status" value="1"/>
</dbReference>
<keyword evidence="4" id="KW-0745">Spermidine biosynthesis</keyword>
<evidence type="ECO:0000256" key="2">
    <source>
        <dbReference type="ARBA" id="ARBA00008466"/>
    </source>
</evidence>
<dbReference type="GO" id="GO:0005829">
    <property type="term" value="C:cytosol"/>
    <property type="evidence" value="ECO:0007669"/>
    <property type="project" value="TreeGrafter"/>
</dbReference>
<gene>
    <name evidence="6" type="ORF">OLEA9_A095498</name>
</gene>
<dbReference type="InterPro" id="IPR048283">
    <property type="entry name" value="AdoMetDC-like"/>
</dbReference>
<dbReference type="GO" id="GO:0004014">
    <property type="term" value="F:adenosylmethionine decarboxylase activity"/>
    <property type="evidence" value="ECO:0007669"/>
    <property type="project" value="InterPro"/>
</dbReference>
<accession>A0A8S0S7S9</accession>
<evidence type="ECO:0000256" key="5">
    <source>
        <dbReference type="ARBA" id="ARBA00023115"/>
    </source>
</evidence>
<dbReference type="AlphaFoldDB" id="A0A8S0S7S9"/>
<organism evidence="6 7">
    <name type="scientific">Olea europaea subsp. europaea</name>
    <dbReference type="NCBI Taxonomy" id="158383"/>
    <lineage>
        <taxon>Eukaryota</taxon>
        <taxon>Viridiplantae</taxon>
        <taxon>Streptophyta</taxon>
        <taxon>Embryophyta</taxon>
        <taxon>Tracheophyta</taxon>
        <taxon>Spermatophyta</taxon>
        <taxon>Magnoliopsida</taxon>
        <taxon>eudicotyledons</taxon>
        <taxon>Gunneridae</taxon>
        <taxon>Pentapetalae</taxon>
        <taxon>asterids</taxon>
        <taxon>lamiids</taxon>
        <taxon>Lamiales</taxon>
        <taxon>Oleaceae</taxon>
        <taxon>Oleeae</taxon>
        <taxon>Olea</taxon>
    </lineage>
</organism>
<dbReference type="Proteomes" id="UP000594638">
    <property type="component" value="Unassembled WGS sequence"/>
</dbReference>
<name>A0A8S0S7S9_OLEEU</name>
<evidence type="ECO:0000313" key="6">
    <source>
        <dbReference type="EMBL" id="CAA2988195.1"/>
    </source>
</evidence>
<dbReference type="OrthoDB" id="1068353at2759"/>
<evidence type="ECO:0000256" key="3">
    <source>
        <dbReference type="ARBA" id="ARBA00022813"/>
    </source>
</evidence>
<comment type="similarity">
    <text evidence="2">Belongs to the eukaryotic AdoMetDC family.</text>
</comment>
<keyword evidence="5" id="KW-0620">Polyamine biosynthesis</keyword>